<dbReference type="KEGG" id="amic:Ami3637_14680"/>
<gene>
    <name evidence="2" type="ORF">Ami3637_14680</name>
</gene>
<feature type="transmembrane region" description="Helical" evidence="1">
    <location>
        <begin position="6"/>
        <end position="27"/>
    </location>
</feature>
<feature type="transmembrane region" description="Helical" evidence="1">
    <location>
        <begin position="39"/>
        <end position="59"/>
    </location>
</feature>
<dbReference type="AlphaFoldDB" id="A0A6P1MR29"/>
<name>A0A6P1MR29_9FIRM</name>
<keyword evidence="1" id="KW-0472">Membrane</keyword>
<accession>A0A6P1MR29</accession>
<keyword evidence="3" id="KW-1185">Reference proteome</keyword>
<dbReference type="EMBL" id="CP047591">
    <property type="protein sequence ID" value="QHI73455.1"/>
    <property type="molecule type" value="Genomic_DNA"/>
</dbReference>
<dbReference type="Proteomes" id="UP000463883">
    <property type="component" value="Chromosome"/>
</dbReference>
<evidence type="ECO:0008006" key="4">
    <source>
        <dbReference type="Google" id="ProtNLM"/>
    </source>
</evidence>
<evidence type="ECO:0000313" key="2">
    <source>
        <dbReference type="EMBL" id="QHI73455.1"/>
    </source>
</evidence>
<dbReference type="RefSeq" id="WP_162363220.1">
    <property type="nucleotide sequence ID" value="NZ_CP047591.1"/>
</dbReference>
<protein>
    <recommendedName>
        <fullName evidence="4">PH domain-containing protein</fullName>
    </recommendedName>
</protein>
<keyword evidence="1" id="KW-0812">Transmembrane</keyword>
<keyword evidence="1" id="KW-1133">Transmembrane helix</keyword>
<reference evidence="2 3" key="1">
    <citation type="submission" date="2020-01" db="EMBL/GenBank/DDBJ databases">
        <title>Genomic analysis of Aminipila sp. CBA3637.</title>
        <authorList>
            <person name="Kim Y.B."/>
            <person name="Roh S.W."/>
        </authorList>
    </citation>
    <scope>NUCLEOTIDE SEQUENCE [LARGE SCALE GENOMIC DNA]</scope>
    <source>
        <strain evidence="2 3">CBA3637</strain>
    </source>
</reference>
<evidence type="ECO:0000256" key="1">
    <source>
        <dbReference type="SAM" id="Phobius"/>
    </source>
</evidence>
<sequence>MRKYYYKIYIHLISALSFLLGIVFFILITDDNRRISDYFLLVISTIALFAFVDNILTFYEVNNERVVLKSLTRKISITFTEVQCIVEQPAGKLVGRSIGVFGKDNHRKILITAWTRNYEELVGVVVKKYIEMKHDNIDNVDVRVLELVKYKE</sequence>
<organism evidence="2 3">
    <name type="scientific">Aminipila terrae</name>
    <dbReference type="NCBI Taxonomy" id="2697030"/>
    <lineage>
        <taxon>Bacteria</taxon>
        <taxon>Bacillati</taxon>
        <taxon>Bacillota</taxon>
        <taxon>Clostridia</taxon>
        <taxon>Peptostreptococcales</taxon>
        <taxon>Anaerovoracaceae</taxon>
        <taxon>Aminipila</taxon>
    </lineage>
</organism>
<evidence type="ECO:0000313" key="3">
    <source>
        <dbReference type="Proteomes" id="UP000463883"/>
    </source>
</evidence>
<proteinExistence type="predicted"/>